<evidence type="ECO:0000256" key="1">
    <source>
        <dbReference type="PROSITE-ProRule" id="PRU10141"/>
    </source>
</evidence>
<dbReference type="InterPro" id="IPR051681">
    <property type="entry name" value="Ser/Thr_Kinases-Pseudokinases"/>
</dbReference>
<dbReference type="SUPFAM" id="SSF56112">
    <property type="entry name" value="Protein kinase-like (PK-like)"/>
    <property type="match status" value="2"/>
</dbReference>
<keyword evidence="1" id="KW-0547">Nucleotide-binding</keyword>
<organism evidence="3 4">
    <name type="scientific">Ambispora leptoticha</name>
    <dbReference type="NCBI Taxonomy" id="144679"/>
    <lineage>
        <taxon>Eukaryota</taxon>
        <taxon>Fungi</taxon>
        <taxon>Fungi incertae sedis</taxon>
        <taxon>Mucoromycota</taxon>
        <taxon>Glomeromycotina</taxon>
        <taxon>Glomeromycetes</taxon>
        <taxon>Archaeosporales</taxon>
        <taxon>Ambisporaceae</taxon>
        <taxon>Ambispora</taxon>
    </lineage>
</organism>
<name>A0A9N8WE69_9GLOM</name>
<dbReference type="EMBL" id="CAJVPS010000441">
    <property type="protein sequence ID" value="CAG8486743.1"/>
    <property type="molecule type" value="Genomic_DNA"/>
</dbReference>
<dbReference type="AlphaFoldDB" id="A0A9N8WE69"/>
<dbReference type="GO" id="GO:0004674">
    <property type="term" value="F:protein serine/threonine kinase activity"/>
    <property type="evidence" value="ECO:0007669"/>
    <property type="project" value="TreeGrafter"/>
</dbReference>
<gene>
    <name evidence="3" type="ORF">ALEPTO_LOCUS2771</name>
</gene>
<dbReference type="Gene3D" id="1.10.510.10">
    <property type="entry name" value="Transferase(Phosphotransferase) domain 1"/>
    <property type="match status" value="1"/>
</dbReference>
<dbReference type="Pfam" id="PF00069">
    <property type="entry name" value="Pkinase"/>
    <property type="match status" value="1"/>
</dbReference>
<dbReference type="Proteomes" id="UP000789508">
    <property type="component" value="Unassembled WGS sequence"/>
</dbReference>
<feature type="domain" description="Protein kinase" evidence="2">
    <location>
        <begin position="25"/>
        <end position="177"/>
    </location>
</feature>
<comment type="caution">
    <text evidence="3">The sequence shown here is derived from an EMBL/GenBank/DDBJ whole genome shotgun (WGS) entry which is preliminary data.</text>
</comment>
<dbReference type="InterPro" id="IPR000719">
    <property type="entry name" value="Prot_kinase_dom"/>
</dbReference>
<dbReference type="InterPro" id="IPR017441">
    <property type="entry name" value="Protein_kinase_ATP_BS"/>
</dbReference>
<keyword evidence="4" id="KW-1185">Reference proteome</keyword>
<dbReference type="InterPro" id="IPR011009">
    <property type="entry name" value="Kinase-like_dom_sf"/>
</dbReference>
<dbReference type="PROSITE" id="PS00107">
    <property type="entry name" value="PROTEIN_KINASE_ATP"/>
    <property type="match status" value="1"/>
</dbReference>
<evidence type="ECO:0000313" key="4">
    <source>
        <dbReference type="Proteomes" id="UP000789508"/>
    </source>
</evidence>
<proteinExistence type="predicted"/>
<evidence type="ECO:0000259" key="2">
    <source>
        <dbReference type="PROSITE" id="PS50011"/>
    </source>
</evidence>
<feature type="binding site" evidence="1">
    <location>
        <position position="54"/>
    </location>
    <ligand>
        <name>ATP</name>
        <dbReference type="ChEBI" id="CHEBI:30616"/>
    </ligand>
</feature>
<dbReference type="Gene3D" id="3.30.200.20">
    <property type="entry name" value="Phosphorylase Kinase, domain 1"/>
    <property type="match status" value="1"/>
</dbReference>
<protein>
    <submittedName>
        <fullName evidence="3">2144_t:CDS:1</fullName>
    </submittedName>
</protein>
<dbReference type="GO" id="GO:0005524">
    <property type="term" value="F:ATP binding"/>
    <property type="evidence" value="ECO:0007669"/>
    <property type="project" value="UniProtKB-UniRule"/>
</dbReference>
<dbReference type="PANTHER" id="PTHR44329:SF6">
    <property type="entry name" value="RECEPTOR-INTERACTING SERINE_THREONINE-PROTEIN KINASE 1"/>
    <property type="match status" value="1"/>
</dbReference>
<dbReference type="PANTHER" id="PTHR44329">
    <property type="entry name" value="SERINE/THREONINE-PROTEIN KINASE TNNI3K-RELATED"/>
    <property type="match status" value="1"/>
</dbReference>
<dbReference type="PROSITE" id="PS50011">
    <property type="entry name" value="PROTEIN_KINASE_DOM"/>
    <property type="match status" value="1"/>
</dbReference>
<dbReference type="OrthoDB" id="6718656at2759"/>
<reference evidence="3" key="1">
    <citation type="submission" date="2021-06" db="EMBL/GenBank/DDBJ databases">
        <authorList>
            <person name="Kallberg Y."/>
            <person name="Tangrot J."/>
            <person name="Rosling A."/>
        </authorList>
    </citation>
    <scope>NUCLEOTIDE SEQUENCE</scope>
    <source>
        <strain evidence="3">FL130A</strain>
    </source>
</reference>
<accession>A0A9N8WE69</accession>
<keyword evidence="1" id="KW-0067">ATP-binding</keyword>
<evidence type="ECO:0000313" key="3">
    <source>
        <dbReference type="EMBL" id="CAG8486743.1"/>
    </source>
</evidence>
<sequence>MVSPNKWLDDAISDGKIHKIPFEEITKRETIGIGSFGTVYLADCKSITEKIVLKKVKKCHIKEKDSFFAFIKELKIHSNLEHANIIPLYGISEKQNSYYLAIQFANNGTLREFLKEKRHNEVALMLEIRSGLRETLFSDTPYEYMKLYEHCWISEPENRPLIQEVCSRLESIRMVLF</sequence>